<keyword evidence="5" id="KW-0641">Proline biosynthesis</keyword>
<comment type="similarity">
    <text evidence="2">Belongs to the pyrroline-5-carboxylate reductase family.</text>
</comment>
<sequence>MIKNFKIGFIGAGNMATCLIQGMLENGYPTENIKIADIDKTLLKNQEQKFKVQSQTNIEIASNCDVIILAVKPQIIKAVCAEISQFLKDNTLIISIAAGVRIESIKKFLTKDIAIIRAMPNTPALIKQGATGVFANQKVNNQQQELVDELLKSLGLIKWLENENLLDVITALSGSGPAYLFLMMQSMSDVAQEMGLDKKTADLFSIQTTLGASQMALTSQDDLEILRQNVTSPNGTTFAALESFKKDNFDKIIKNAMTQAKQRAKTLGDELDE</sequence>
<dbReference type="Gene3D" id="1.10.3730.10">
    <property type="entry name" value="ProC C-terminal domain-like"/>
    <property type="match status" value="1"/>
</dbReference>
<keyword evidence="3" id="KW-0963">Cytoplasm</keyword>
<accession>A0A1W1CW56</accession>
<evidence type="ECO:0000256" key="2">
    <source>
        <dbReference type="ARBA" id="ARBA00005525"/>
    </source>
</evidence>
<keyword evidence="7 11" id="KW-0560">Oxidoreductase</keyword>
<reference evidence="11" key="1">
    <citation type="submission" date="2016-10" db="EMBL/GenBank/DDBJ databases">
        <authorList>
            <person name="de Groot N.N."/>
        </authorList>
    </citation>
    <scope>NUCLEOTIDE SEQUENCE</scope>
</reference>
<keyword evidence="4" id="KW-0028">Amino-acid biosynthesis</keyword>
<dbReference type="GO" id="GO:0055129">
    <property type="term" value="P:L-proline biosynthetic process"/>
    <property type="evidence" value="ECO:0007669"/>
    <property type="project" value="TreeGrafter"/>
</dbReference>
<dbReference type="GO" id="GO:0005737">
    <property type="term" value="C:cytoplasm"/>
    <property type="evidence" value="ECO:0007669"/>
    <property type="project" value="UniProtKB-SubCell"/>
</dbReference>
<dbReference type="InterPro" id="IPR053790">
    <property type="entry name" value="P5CR-like_CS"/>
</dbReference>
<dbReference type="FunFam" id="3.40.50.720:FF:000190">
    <property type="entry name" value="Pyrroline-5-carboxylate reductase"/>
    <property type="match status" value="1"/>
</dbReference>
<evidence type="ECO:0000259" key="9">
    <source>
        <dbReference type="Pfam" id="PF03807"/>
    </source>
</evidence>
<protein>
    <submittedName>
        <fullName evidence="11">Pyrroline-5-carboxylate reductase</fullName>
        <ecNumber evidence="11">1.5.1.2</ecNumber>
    </submittedName>
</protein>
<dbReference type="PROSITE" id="PS00521">
    <property type="entry name" value="P5CR"/>
    <property type="match status" value="1"/>
</dbReference>
<name>A0A1W1CW56_9ZZZZ</name>
<comment type="subcellular location">
    <subcellularLocation>
        <location evidence="1">Cytoplasm</location>
    </subcellularLocation>
</comment>
<dbReference type="FunFam" id="1.10.3730.10:FF:000001">
    <property type="entry name" value="Pyrroline-5-carboxylate reductase"/>
    <property type="match status" value="1"/>
</dbReference>
<organism evidence="11">
    <name type="scientific">hydrothermal vent metagenome</name>
    <dbReference type="NCBI Taxonomy" id="652676"/>
    <lineage>
        <taxon>unclassified sequences</taxon>
        <taxon>metagenomes</taxon>
        <taxon>ecological metagenomes</taxon>
    </lineage>
</organism>
<dbReference type="SUPFAM" id="SSF51735">
    <property type="entry name" value="NAD(P)-binding Rossmann-fold domains"/>
    <property type="match status" value="1"/>
</dbReference>
<dbReference type="InterPro" id="IPR008927">
    <property type="entry name" value="6-PGluconate_DH-like_C_sf"/>
</dbReference>
<evidence type="ECO:0000256" key="4">
    <source>
        <dbReference type="ARBA" id="ARBA00022605"/>
    </source>
</evidence>
<evidence type="ECO:0000256" key="8">
    <source>
        <dbReference type="ARBA" id="ARBA00029440"/>
    </source>
</evidence>
<dbReference type="Pfam" id="PF03807">
    <property type="entry name" value="F420_oxidored"/>
    <property type="match status" value="1"/>
</dbReference>
<dbReference type="EMBL" id="FPHJ01000069">
    <property type="protein sequence ID" value="SFV69881.1"/>
    <property type="molecule type" value="Genomic_DNA"/>
</dbReference>
<comment type="pathway">
    <text evidence="8">Amino-acid biosynthesis.</text>
</comment>
<evidence type="ECO:0000256" key="7">
    <source>
        <dbReference type="ARBA" id="ARBA00023002"/>
    </source>
</evidence>
<proteinExistence type="inferred from homology"/>
<evidence type="ECO:0000259" key="10">
    <source>
        <dbReference type="Pfam" id="PF14748"/>
    </source>
</evidence>
<dbReference type="InterPro" id="IPR000304">
    <property type="entry name" value="Pyrroline-COOH_reductase"/>
</dbReference>
<dbReference type="AlphaFoldDB" id="A0A1W1CW56"/>
<dbReference type="SUPFAM" id="SSF48179">
    <property type="entry name" value="6-phosphogluconate dehydrogenase C-terminal domain-like"/>
    <property type="match status" value="1"/>
</dbReference>
<dbReference type="Pfam" id="PF14748">
    <property type="entry name" value="P5CR_dimer"/>
    <property type="match status" value="1"/>
</dbReference>
<dbReference type="InterPro" id="IPR029036">
    <property type="entry name" value="P5CR_dimer"/>
</dbReference>
<dbReference type="PANTHER" id="PTHR11645:SF0">
    <property type="entry name" value="PYRROLINE-5-CARBOXYLATE REDUCTASE 3"/>
    <property type="match status" value="1"/>
</dbReference>
<evidence type="ECO:0000256" key="5">
    <source>
        <dbReference type="ARBA" id="ARBA00022650"/>
    </source>
</evidence>
<dbReference type="InterPro" id="IPR028939">
    <property type="entry name" value="P5C_Rdtase_cat_N"/>
</dbReference>
<dbReference type="InterPro" id="IPR036291">
    <property type="entry name" value="NAD(P)-bd_dom_sf"/>
</dbReference>
<dbReference type="GO" id="GO:0004735">
    <property type="term" value="F:pyrroline-5-carboxylate reductase activity"/>
    <property type="evidence" value="ECO:0007669"/>
    <property type="project" value="UniProtKB-EC"/>
</dbReference>
<feature type="domain" description="Pyrroline-5-carboxylate reductase catalytic N-terminal" evidence="9">
    <location>
        <begin position="6"/>
        <end position="99"/>
    </location>
</feature>
<dbReference type="PANTHER" id="PTHR11645">
    <property type="entry name" value="PYRROLINE-5-CARBOXYLATE REDUCTASE"/>
    <property type="match status" value="1"/>
</dbReference>
<keyword evidence="6" id="KW-0521">NADP</keyword>
<dbReference type="HAMAP" id="MF_01925">
    <property type="entry name" value="P5C_reductase"/>
    <property type="match status" value="1"/>
</dbReference>
<dbReference type="Gene3D" id="3.40.50.720">
    <property type="entry name" value="NAD(P)-binding Rossmann-like Domain"/>
    <property type="match status" value="1"/>
</dbReference>
<dbReference type="PIRSF" id="PIRSF000193">
    <property type="entry name" value="Pyrrol-5-carb_rd"/>
    <property type="match status" value="1"/>
</dbReference>
<evidence type="ECO:0000313" key="11">
    <source>
        <dbReference type="EMBL" id="SFV69881.1"/>
    </source>
</evidence>
<gene>
    <name evidence="11" type="ORF">MNB_SUP05-5-1146</name>
</gene>
<evidence type="ECO:0000256" key="6">
    <source>
        <dbReference type="ARBA" id="ARBA00022857"/>
    </source>
</evidence>
<evidence type="ECO:0000256" key="1">
    <source>
        <dbReference type="ARBA" id="ARBA00004496"/>
    </source>
</evidence>
<feature type="domain" description="Pyrroline-5-carboxylate reductase dimerisation" evidence="10">
    <location>
        <begin position="163"/>
        <end position="267"/>
    </location>
</feature>
<dbReference type="EC" id="1.5.1.2" evidence="11"/>
<evidence type="ECO:0000256" key="3">
    <source>
        <dbReference type="ARBA" id="ARBA00022490"/>
    </source>
</evidence>
<dbReference type="NCBIfam" id="TIGR00112">
    <property type="entry name" value="proC"/>
    <property type="match status" value="1"/>
</dbReference>